<comment type="caution">
    <text evidence="1">The sequence shown here is derived from an EMBL/GenBank/DDBJ whole genome shotgun (WGS) entry which is preliminary data.</text>
</comment>
<dbReference type="Proteomes" id="UP000593567">
    <property type="component" value="Unassembled WGS sequence"/>
</dbReference>
<name>A0A7J7JYJ9_BUGNE</name>
<proteinExistence type="predicted"/>
<organism evidence="1 2">
    <name type="scientific">Bugula neritina</name>
    <name type="common">Brown bryozoan</name>
    <name type="synonym">Sertularia neritina</name>
    <dbReference type="NCBI Taxonomy" id="10212"/>
    <lineage>
        <taxon>Eukaryota</taxon>
        <taxon>Metazoa</taxon>
        <taxon>Spiralia</taxon>
        <taxon>Lophotrochozoa</taxon>
        <taxon>Bryozoa</taxon>
        <taxon>Gymnolaemata</taxon>
        <taxon>Cheilostomatida</taxon>
        <taxon>Flustrina</taxon>
        <taxon>Buguloidea</taxon>
        <taxon>Bugulidae</taxon>
        <taxon>Bugula</taxon>
    </lineage>
</organism>
<dbReference type="AlphaFoldDB" id="A0A7J7JYJ9"/>
<gene>
    <name evidence="1" type="ORF">EB796_010666</name>
</gene>
<evidence type="ECO:0000313" key="2">
    <source>
        <dbReference type="Proteomes" id="UP000593567"/>
    </source>
</evidence>
<dbReference type="EMBL" id="VXIV02001643">
    <property type="protein sequence ID" value="KAF6031037.1"/>
    <property type="molecule type" value="Genomic_DNA"/>
</dbReference>
<evidence type="ECO:0000313" key="1">
    <source>
        <dbReference type="EMBL" id="KAF6031037.1"/>
    </source>
</evidence>
<reference evidence="1" key="1">
    <citation type="submission" date="2020-06" db="EMBL/GenBank/DDBJ databases">
        <title>Draft genome of Bugula neritina, a colonial animal packing powerful symbionts and potential medicines.</title>
        <authorList>
            <person name="Rayko M."/>
        </authorList>
    </citation>
    <scope>NUCLEOTIDE SEQUENCE [LARGE SCALE GENOMIC DNA]</scope>
    <source>
        <strain evidence="1">Kwan_BN1</strain>
    </source>
</reference>
<sequence>MPFYGYYCIVNCPPMVKLSIAIDYIMCQLEFLSYKYIWINANIDSKSVDVEISADFTWHVGVGSPVGKGA</sequence>
<keyword evidence="2" id="KW-1185">Reference proteome</keyword>
<protein>
    <submittedName>
        <fullName evidence="1">Uncharacterized protein</fullName>
    </submittedName>
</protein>
<accession>A0A7J7JYJ9</accession>